<keyword evidence="1 2" id="KW-0193">Cuticle</keyword>
<dbReference type="PROSITE" id="PS00233">
    <property type="entry name" value="CHIT_BIND_RR_1"/>
    <property type="match status" value="3"/>
</dbReference>
<protein>
    <submittedName>
        <fullName evidence="5">Uncharacterized protein LOC106459630</fullName>
    </submittedName>
</protein>
<reference evidence="5" key="1">
    <citation type="submission" date="2025-08" db="UniProtKB">
        <authorList>
            <consortium name="RefSeq"/>
        </authorList>
    </citation>
    <scope>IDENTIFICATION</scope>
    <source>
        <tissue evidence="5">Muscle</tissue>
    </source>
</reference>
<accession>A0ABM1SE13</accession>
<evidence type="ECO:0000256" key="1">
    <source>
        <dbReference type="ARBA" id="ARBA00022460"/>
    </source>
</evidence>
<evidence type="ECO:0000313" key="5">
    <source>
        <dbReference type="RefSeq" id="XP_022241868.1"/>
    </source>
</evidence>
<organism evidence="4 5">
    <name type="scientific">Limulus polyphemus</name>
    <name type="common">Atlantic horseshoe crab</name>
    <dbReference type="NCBI Taxonomy" id="6850"/>
    <lineage>
        <taxon>Eukaryota</taxon>
        <taxon>Metazoa</taxon>
        <taxon>Ecdysozoa</taxon>
        <taxon>Arthropoda</taxon>
        <taxon>Chelicerata</taxon>
        <taxon>Merostomata</taxon>
        <taxon>Xiphosura</taxon>
        <taxon>Limulidae</taxon>
        <taxon>Limulus</taxon>
    </lineage>
</organism>
<keyword evidence="4" id="KW-1185">Reference proteome</keyword>
<dbReference type="InterPro" id="IPR050468">
    <property type="entry name" value="Cuticle_Struct_Prot"/>
</dbReference>
<evidence type="ECO:0000256" key="2">
    <source>
        <dbReference type="PROSITE-ProRule" id="PRU00497"/>
    </source>
</evidence>
<feature type="region of interest" description="Disordered" evidence="3">
    <location>
        <begin position="250"/>
        <end position="271"/>
    </location>
</feature>
<dbReference type="PANTHER" id="PTHR10380">
    <property type="entry name" value="CUTICLE PROTEIN"/>
    <property type="match status" value="1"/>
</dbReference>
<feature type="non-terminal residue" evidence="5">
    <location>
        <position position="1"/>
    </location>
</feature>
<sequence>LIVLAVIATAHAGYLYHPAYYYGAGASTQFKNQDAIGNYNFGYNEGHATGGTFRREFGDALGNVKVGSYGLTDADGRRRVVTYKADASGFNANVHTNEPGTDSSKDPANTLVNKAVLPTTYYGGYYPGHYYGHYAPYHYGFYRGHSSQYLHIHSTYPQRELYESVRHHPSGGETLRMAEHFNMVHGILLFCSMLALGACKGIPAGRGVIFHLVPHAYKAEVSLPEVPPSLLEPAEEPSPFSFLYTAGAGTGSSSRSESGDETGKVKGSYSLKDEDGRQRIVNYNAGIDGFMAKIHSNEPGVEPGSNPADVEFLSIPGVAAIPAAAPAASGAAPVHAAAPAPAASLPELSAPPSPFSFMYTAGAGTGLSSRSEKGDTTGNVEGSYSLNDEDGRQRIVEYTAGLGGFMAKVQSNEPGVEPGSNPADVEFLSIPGVAAIPAAAPAVAAPVEAPAVAGSYSLHHASGHQRTVDYSANGEGFVASVKSNEPGVKPGDNPADVTVYSLPEVAAAVAHPHSKADTLSKPISAKELFAAAKYAPVSPAKLANYVWHPTAIFVEQ</sequence>
<dbReference type="InterPro" id="IPR000618">
    <property type="entry name" value="Insect_cuticle"/>
</dbReference>
<evidence type="ECO:0000313" key="4">
    <source>
        <dbReference type="Proteomes" id="UP000694941"/>
    </source>
</evidence>
<feature type="compositionally biased region" description="Polar residues" evidence="3">
    <location>
        <begin position="376"/>
        <end position="386"/>
    </location>
</feature>
<dbReference type="GeneID" id="106459630"/>
<gene>
    <name evidence="5" type="primary">LOC106459630</name>
</gene>
<dbReference type="Proteomes" id="UP000694941">
    <property type="component" value="Unplaced"/>
</dbReference>
<dbReference type="RefSeq" id="XP_022241868.1">
    <property type="nucleotide sequence ID" value="XM_022386160.1"/>
</dbReference>
<proteinExistence type="predicted"/>
<name>A0ABM1SE13_LIMPO</name>
<dbReference type="PANTHER" id="PTHR10380:SF173">
    <property type="entry name" value="CUTICULAR PROTEIN 47EF, ISOFORM C-RELATED"/>
    <property type="match status" value="1"/>
</dbReference>
<evidence type="ECO:0000256" key="3">
    <source>
        <dbReference type="SAM" id="MobiDB-lite"/>
    </source>
</evidence>
<dbReference type="InterPro" id="IPR031311">
    <property type="entry name" value="CHIT_BIND_RR_consensus"/>
</dbReference>
<dbReference type="Pfam" id="PF00379">
    <property type="entry name" value="Chitin_bind_4"/>
    <property type="match status" value="4"/>
</dbReference>
<dbReference type="PROSITE" id="PS51155">
    <property type="entry name" value="CHIT_BIND_RR_2"/>
    <property type="match status" value="4"/>
</dbReference>
<feature type="region of interest" description="Disordered" evidence="3">
    <location>
        <begin position="366"/>
        <end position="388"/>
    </location>
</feature>